<evidence type="ECO:0000259" key="1">
    <source>
        <dbReference type="Pfam" id="PF04230"/>
    </source>
</evidence>
<gene>
    <name evidence="2" type="ordered locus">CVAR_0317</name>
</gene>
<dbReference type="STRING" id="858619.CVAR_0317"/>
<dbReference type="Pfam" id="PF04230">
    <property type="entry name" value="PS_pyruv_trans"/>
    <property type="match status" value="1"/>
</dbReference>
<proteinExistence type="predicted"/>
<dbReference type="RefSeq" id="WP_014008859.1">
    <property type="nucleotide sequence ID" value="NC_015859.1"/>
</dbReference>
<dbReference type="InterPro" id="IPR007345">
    <property type="entry name" value="Polysacch_pyruvyl_Trfase"/>
</dbReference>
<dbReference type="AlphaFoldDB" id="G0H9W1"/>
<organism evidence="2 3">
    <name type="scientific">Corynebacterium variabile (strain DSM 44702 / CIP 107183 / JCM 12073 / NCIMB 30131)</name>
    <name type="common">Corynebacterium mooreparkense</name>
    <dbReference type="NCBI Taxonomy" id="858619"/>
    <lineage>
        <taxon>Bacteria</taxon>
        <taxon>Bacillati</taxon>
        <taxon>Actinomycetota</taxon>
        <taxon>Actinomycetes</taxon>
        <taxon>Mycobacteriales</taxon>
        <taxon>Corynebacteriaceae</taxon>
        <taxon>Corynebacterium</taxon>
    </lineage>
</organism>
<sequence length="362" mass="41231">MKNVFLRFYDQTNLGDDLFVEIIADRYADRFTVVRPRSAGGYRPPDNVDCRRNSLVVAVVDRLLENLVGIRSLVSLLQARKSDLMVYIGGSLFMQTGGLRRWRREDRFFALLGRPFYILGSNVGPVLNEKFITILAKTFGRARDVCFRDQASYAMFDQLGSTRVSTDVAFTLDTEKYSTAREGDSVVFSIVDVERKCDGVPRDVYEGQVADLVEKFSAKGFSVSLMSFCRAEGDEDAARRIAGRLDPSLSRDVELYFYNGDLTAALEKISSSKVIVASRFHATVLGLLFGKKVFPMYYSDKMRNVMDDIGFRGPSVDMRRMSSFDWSEFDPEELEFNDVGRQRVCAQEQFAELDRVLTRRDR</sequence>
<protein>
    <recommendedName>
        <fullName evidence="1">Polysaccharide pyruvyl transferase domain-containing protein</fullName>
    </recommendedName>
</protein>
<dbReference type="KEGG" id="cva:CVAR_0317"/>
<reference evidence="2 3" key="1">
    <citation type="journal article" date="2011" name="BMC Genomics">
        <title>Complete genome sequence of Corynebacterium variabile DSM 44702 isolated from the surface of smear-ripened cheeses and insights into cheese ripening and flavor generation.</title>
        <authorList>
            <person name="Schroeder J."/>
            <person name="Maus I."/>
            <person name="Trost E."/>
            <person name="Tauch A."/>
        </authorList>
    </citation>
    <scope>NUCLEOTIDE SEQUENCE [LARGE SCALE GENOMIC DNA]</scope>
    <source>
        <strain evidence="3">DSM 44702 / JCM 12073 / NCIMB 30131</strain>
    </source>
</reference>
<accession>G0H9W1</accession>
<name>G0H9W1_CORVD</name>
<dbReference type="eggNOG" id="COG2327">
    <property type="taxonomic scope" value="Bacteria"/>
</dbReference>
<evidence type="ECO:0000313" key="2">
    <source>
        <dbReference type="EMBL" id="AEK35665.1"/>
    </source>
</evidence>
<dbReference type="PANTHER" id="PTHR36836:SF1">
    <property type="entry name" value="COLANIC ACID BIOSYNTHESIS PROTEIN WCAK"/>
    <property type="match status" value="1"/>
</dbReference>
<feature type="domain" description="Polysaccharide pyruvyl transferase" evidence="1">
    <location>
        <begin position="13"/>
        <end position="299"/>
    </location>
</feature>
<dbReference type="Proteomes" id="UP000006659">
    <property type="component" value="Chromosome"/>
</dbReference>
<dbReference type="EMBL" id="CP002917">
    <property type="protein sequence ID" value="AEK35665.1"/>
    <property type="molecule type" value="Genomic_DNA"/>
</dbReference>
<evidence type="ECO:0000313" key="3">
    <source>
        <dbReference type="Proteomes" id="UP000006659"/>
    </source>
</evidence>
<dbReference type="PANTHER" id="PTHR36836">
    <property type="entry name" value="COLANIC ACID BIOSYNTHESIS PROTEIN WCAK"/>
    <property type="match status" value="1"/>
</dbReference>
<dbReference type="HOGENOM" id="CLU_061361_0_0_11"/>